<feature type="region of interest" description="Disordered" evidence="1">
    <location>
        <begin position="1"/>
        <end position="33"/>
    </location>
</feature>
<name>A0A9P3HL77_9FUNG</name>
<reference evidence="5" key="1">
    <citation type="submission" date="2021-11" db="EMBL/GenBank/DDBJ databases">
        <authorList>
            <person name="Herlambang A."/>
            <person name="Guo Y."/>
            <person name="Takashima Y."/>
            <person name="Nishizawa T."/>
        </authorList>
    </citation>
    <scope>NUCLEOTIDE SEQUENCE</scope>
    <source>
        <strain evidence="5">E1425</strain>
    </source>
</reference>
<evidence type="ECO:0008006" key="7">
    <source>
        <dbReference type="Google" id="ProtNLM"/>
    </source>
</evidence>
<protein>
    <recommendedName>
        <fullName evidence="7">AMP-dependent synthetase/ligase domain-containing protein</fullName>
    </recommendedName>
</protein>
<sequence>MLQSPPASIYSKALSPPNNQGGEHAPSPNLQHHQPAGAETVVKNTNLIDILGFRAGRQHSYTATPSAATATAPTSKQLAFTVVDSRGNEIGSWTWESVYDNAEKITWMLRTKSQLQQGDRVALIYRKAELLEFLAAFFGCLMAGMVAVPINEISKVSDVTFILANSGATLALTTEHNYCFLTKNFATALHQLRRDATRTKVEQWTRGEIGSPSQREHPPADWPSGVAWWKTDNLVRWKPKQDANNNPHSDKTKDATVSAGADLPDLAYIEYIKAPSGQLEGVTMSHTVVLEQCQFIGRTLTASSREAFPSHRRDSSPFRRAVVLSWLEPRQQAGLIMGAWMGLFHDHHTVFLHAGATARRGLWTRCIARYGATLAIGDYEGIRNLIQGASQLPASPMDSSSSSDDNSRRPSTGSSDSSKSPRDSNIRNDDCQSGNVKDIDHDSSSDQQRRGHNNRAERRTELTLRRFLVDTTTVQPQLHRQFEQEVLSDLLLSPSNSTLDCVVSPMATLPEYGGIVLSIREPSLLDGSSMAPPLEKQQSRCSQVHHFLLDRAALKSNVIRVIAVAKEAIARAQERGAILVESSGPMPTQATIAVVDPETTAVCEIDEVGEIWISATSHASEFWTLHSLPKVTCQAQLPAERAIATELRGVAAAKDFLRTGLLGCLIEGQLVVFGPLTERIRQEVQHPIIQRKTGLIEYDYYYKTDIVNTILERIVGFAACVVLELAINGQHLPIICAETPFHFPQKKDDRSKDVVRLSEYVLQALHDYYGLRPYCIALAAPGSLPRARKDSKQVHTVLCRQLLEEGGLPLIHLYTAADKTLLHCAVGDDPLGGIWGNDALAARQAAVTSHTLRVQWSKCESSKEIFDRRRHVDLAHFTNLAEMLVWRSLVTPEDVAYLVSSHAESSLVSTLGQAAAKSLPAESKSLSKILSKKSRSLQKKNSKGRSKSHKGDNSSDDSSSTSNQRSIQQPSPQGFSNFVPVTFRQLGILVVRIATFLEKNCVFQAGDKVVLLFPNGIEFVATVYACWFLGLIPVPVQLSGDAVNSERVHREDVAHLIGLLTELRVSHRPLLGSSATENFFKLRSTLAHIKACIGARQDAVVPVVLSVSKAPIVGSDKALGKESGFIDLPRAVPSSATSQGVAHSQDAVVFAHYSTDRRRTLVKATHGTLLAQSKAQKVQLRLDNIDPLVACWKSFSGLGFLQSCTMSVYTGAPTTLIDYEEFLKAPRVYFETLERHGVRDAVLDYTMLERVLLPSSGSWSSNTSSVENFTVITVKSERSQVKVHQMLERHFFSAAPTSAWPTSGNVGHTRYHRRPVNGMFSHMINPMVSTRAYMCIDPVRLYLSLEALRQGKIVVLENDAEESTEVAGIWVEDSGIPVCGTTIAIVNPESRVLCLSQEIGEIWVSSEANVQPYIGESPFVSTINDVYGQYSTGTSRYQAKLATKTSDIVGSSQSCDDITYARTGEVGFLWNYSRPDFNQGQATSLLFVLGPIGETFEVNGLLHFPQDVEETIEKSHPSIAQNGCIVFQAEQAIVCIVQTHEVAIGNDGVPHATVNLNMVLSVIHRIVESHQFVPDVIAVVAEGVLAKDRDGAKQRGRMLSLFMSAKMPLLYIHYPKGSLDVTESEAQSYQTSSIAFSLPRVSSSSLPILLTSAASKKESTGPMGAKDRMLAHRKSLPLSISISPPSESSVVKRSRAEISGLLTPASPLNDCGSTVLSKVKFYEAATAAAVTRTSAPLTPDSPVSIVSHSV</sequence>
<dbReference type="Gene3D" id="3.30.300.30">
    <property type="match status" value="2"/>
</dbReference>
<gene>
    <name evidence="5" type="ORF">EMPS_11138</name>
</gene>
<feature type="region of interest" description="Disordered" evidence="1">
    <location>
        <begin position="391"/>
        <end position="458"/>
    </location>
</feature>
<dbReference type="OrthoDB" id="69964at2759"/>
<evidence type="ECO:0000259" key="3">
    <source>
        <dbReference type="Pfam" id="PF23024"/>
    </source>
</evidence>
<accession>A0A9P3HL77</accession>
<dbReference type="Pfam" id="PF23024">
    <property type="entry name" value="AMP-dom_DIP2-like"/>
    <property type="match status" value="1"/>
</dbReference>
<feature type="domain" description="AMP-dependent synthetase/ligase" evidence="2">
    <location>
        <begin position="981"/>
        <end position="1258"/>
    </location>
</feature>
<evidence type="ECO:0000256" key="1">
    <source>
        <dbReference type="SAM" id="MobiDB-lite"/>
    </source>
</evidence>
<dbReference type="EMBL" id="BQFW01000015">
    <property type="protein sequence ID" value="GJJ78779.1"/>
    <property type="molecule type" value="Genomic_DNA"/>
</dbReference>
<evidence type="ECO:0000313" key="6">
    <source>
        <dbReference type="Proteomes" id="UP000827284"/>
    </source>
</evidence>
<dbReference type="InterPro" id="IPR025110">
    <property type="entry name" value="AMP-bd_C"/>
</dbReference>
<dbReference type="SUPFAM" id="SSF56801">
    <property type="entry name" value="Acetyl-CoA synthetase-like"/>
    <property type="match status" value="2"/>
</dbReference>
<proteinExistence type="predicted"/>
<feature type="domain" description="AMP-binding enzyme C-terminal" evidence="3">
    <location>
        <begin position="1494"/>
        <end position="1608"/>
    </location>
</feature>
<feature type="region of interest" description="Disordered" evidence="1">
    <location>
        <begin position="932"/>
        <end position="973"/>
    </location>
</feature>
<dbReference type="Pfam" id="PF00501">
    <property type="entry name" value="AMP-binding"/>
    <property type="match status" value="2"/>
</dbReference>
<reference evidence="5" key="2">
    <citation type="journal article" date="2022" name="Microbiol. Resour. Announc.">
        <title>Whole-Genome Sequence of Entomortierella parvispora E1425, a Mucoromycotan Fungus Associated with Burkholderiaceae-Related Endosymbiotic Bacteria.</title>
        <authorList>
            <person name="Herlambang A."/>
            <person name="Guo Y."/>
            <person name="Takashima Y."/>
            <person name="Narisawa K."/>
            <person name="Ohta H."/>
            <person name="Nishizawa T."/>
        </authorList>
    </citation>
    <scope>NUCLEOTIDE SEQUENCE</scope>
    <source>
        <strain evidence="5">E1425</strain>
    </source>
</reference>
<feature type="compositionally biased region" description="Basic and acidic residues" evidence="1">
    <location>
        <begin position="419"/>
        <end position="430"/>
    </location>
</feature>
<keyword evidence="6" id="KW-1185">Reference proteome</keyword>
<dbReference type="Gene3D" id="3.40.50.12780">
    <property type="entry name" value="N-terminal domain of ligase-like"/>
    <property type="match status" value="3"/>
</dbReference>
<feature type="domain" description="Meiotically up-regulated gene 62 protein-like alpha-beta" evidence="4">
    <location>
        <begin position="678"/>
        <end position="822"/>
    </location>
</feature>
<feature type="compositionally biased region" description="Low complexity" evidence="1">
    <location>
        <begin position="395"/>
        <end position="418"/>
    </location>
</feature>
<comment type="caution">
    <text evidence="5">The sequence shown here is derived from an EMBL/GenBank/DDBJ whole genome shotgun (WGS) entry which is preliminary data.</text>
</comment>
<evidence type="ECO:0000259" key="2">
    <source>
        <dbReference type="Pfam" id="PF00501"/>
    </source>
</evidence>
<evidence type="ECO:0000313" key="5">
    <source>
        <dbReference type="EMBL" id="GJJ78779.1"/>
    </source>
</evidence>
<feature type="compositionally biased region" description="Basic residues" evidence="1">
    <location>
        <begin position="932"/>
        <end position="948"/>
    </location>
</feature>
<feature type="domain" description="AMP-dependent synthetase/ligase" evidence="2">
    <location>
        <begin position="84"/>
        <end position="389"/>
    </location>
</feature>
<dbReference type="InterPro" id="IPR045851">
    <property type="entry name" value="AMP-bd_C_sf"/>
</dbReference>
<dbReference type="PANTHER" id="PTHR22754:SF32">
    <property type="entry name" value="DISCO-INTERACTING PROTEIN 2"/>
    <property type="match status" value="1"/>
</dbReference>
<dbReference type="InterPro" id="IPR000873">
    <property type="entry name" value="AMP-dep_synth/lig_dom"/>
</dbReference>
<dbReference type="InterPro" id="IPR056881">
    <property type="entry name" value="Mug62_dom"/>
</dbReference>
<dbReference type="Pfam" id="PF24919">
    <property type="entry name" value="Mug62"/>
    <property type="match status" value="1"/>
</dbReference>
<dbReference type="Proteomes" id="UP000827284">
    <property type="component" value="Unassembled WGS sequence"/>
</dbReference>
<feature type="compositionally biased region" description="Basic and acidic residues" evidence="1">
    <location>
        <begin position="437"/>
        <end position="458"/>
    </location>
</feature>
<feature type="compositionally biased region" description="Low complexity" evidence="1">
    <location>
        <begin position="956"/>
        <end position="966"/>
    </location>
</feature>
<organism evidence="5 6">
    <name type="scientific">Entomortierella parvispora</name>
    <dbReference type="NCBI Taxonomy" id="205924"/>
    <lineage>
        <taxon>Eukaryota</taxon>
        <taxon>Fungi</taxon>
        <taxon>Fungi incertae sedis</taxon>
        <taxon>Mucoromycota</taxon>
        <taxon>Mortierellomycotina</taxon>
        <taxon>Mortierellomycetes</taxon>
        <taxon>Mortierellales</taxon>
        <taxon>Mortierellaceae</taxon>
        <taxon>Entomortierella</taxon>
    </lineage>
</organism>
<evidence type="ECO:0000259" key="4">
    <source>
        <dbReference type="Pfam" id="PF24919"/>
    </source>
</evidence>
<dbReference type="InterPro" id="IPR042099">
    <property type="entry name" value="ANL_N_sf"/>
</dbReference>
<dbReference type="PANTHER" id="PTHR22754">
    <property type="entry name" value="DISCO-INTERACTING PROTEIN 2 DIP2 -RELATED"/>
    <property type="match status" value="1"/>
</dbReference>
<feature type="region of interest" description="Disordered" evidence="1">
    <location>
        <begin position="203"/>
        <end position="226"/>
    </location>
</feature>